<comment type="caution">
    <text evidence="6">The sequence shown here is derived from an EMBL/GenBank/DDBJ whole genome shotgun (WGS) entry which is preliminary data.</text>
</comment>
<dbReference type="Proteomes" id="UP001498398">
    <property type="component" value="Unassembled WGS sequence"/>
</dbReference>
<feature type="compositionally biased region" description="Low complexity" evidence="3">
    <location>
        <begin position="455"/>
        <end position="490"/>
    </location>
</feature>
<organism evidence="6 7">
    <name type="scientific">Marasmiellus scandens</name>
    <dbReference type="NCBI Taxonomy" id="2682957"/>
    <lineage>
        <taxon>Eukaryota</taxon>
        <taxon>Fungi</taxon>
        <taxon>Dikarya</taxon>
        <taxon>Basidiomycota</taxon>
        <taxon>Agaricomycotina</taxon>
        <taxon>Agaricomycetes</taxon>
        <taxon>Agaricomycetidae</taxon>
        <taxon>Agaricales</taxon>
        <taxon>Marasmiineae</taxon>
        <taxon>Omphalotaceae</taxon>
        <taxon>Marasmiellus</taxon>
    </lineage>
</organism>
<keyword evidence="7" id="KW-1185">Reference proteome</keyword>
<feature type="domain" description="Xylanolytic transcriptional activator regulatory" evidence="5">
    <location>
        <begin position="72"/>
        <end position="145"/>
    </location>
</feature>
<dbReference type="PANTHER" id="PTHR31001:SF56">
    <property type="entry name" value="ZN(2)-C6 FUNGAL-TYPE DOMAIN-CONTAINING PROTEIN"/>
    <property type="match status" value="1"/>
</dbReference>
<dbReference type="InterPro" id="IPR050613">
    <property type="entry name" value="Sec_Metabolite_Reg"/>
</dbReference>
<evidence type="ECO:0000256" key="1">
    <source>
        <dbReference type="ARBA" id="ARBA00004123"/>
    </source>
</evidence>
<dbReference type="SMART" id="SM00906">
    <property type="entry name" value="Fungal_trans"/>
    <property type="match status" value="1"/>
</dbReference>
<evidence type="ECO:0000313" key="6">
    <source>
        <dbReference type="EMBL" id="KAK7453226.1"/>
    </source>
</evidence>
<sequence length="896" mass="96204">MLVLASFSFPAMFLLSTVLPPSRPCWLVWFRGLTWVFLDFFLLLLFFALQSSFSTLLFHSSHTKNRYGRDSAWAVMSLAGKIAQGCGMHRDPARWHMDPQTIQRRRTLWWEVLTSDISHSLALGRPPSIMLSFVDCEFPDDEEAQVVNTPGVEKEGQGDTVGMGFWRMKYTFARDSFMSVITSTLMAKTPSYATVMNLDRKVREMTLPAGFKPYVKLEEDGEEVYHNSHFSLRDFYASQHRTVTMLYLHRSYFAHALLTCPKNPLLSPFAPSVLAAYRAASVIIKAAVHLFDRCPKLAGRVWFLIYHVFSAAVTVGTVVRRSPNSTITPNALLDLGLAVDLFGKCANESHRTKVAYLVLKKLKEKAEKSYAEFQKNKAAAASPSDSMRLEAISPSTEPISSPDAAGDAEGTPTGNEQELEENEDELEIFGGQTKLLMRKDRKGKMAKRKGSSTLSLGSGDPSAPSASGSTPGSIAESSPSPAALSSAGNGNENRDVDSAMNASGSGSGGTVSIGLDEPWDINSMNMNQDMDLGNMDAYASGLDIPMDIPMDLGGVGLDAAMGFGAGTTGTATGGLAPDGFGMGGMDAVESEGSSQAGPSNAVRGVRPISEVHPSLVEYLSGAETNMGGFTTRSHSQRSFESWGSSTATGSLGSSSFAPYDIGPSLDSIDWSNIMLGSGTSQSPVASTSSTSASATSGNGSTRHGMPASSQSQTSRSASAAKDAVDMEELYNRFIQYLAQKQSELPGSHLAALLQNSETNLHHSGPASIRGHDHLNGTLSPYSFLHSRFGGPSNWPYVDSTIGIPGPTATQNSWLKTNFFQTLQNQQQSSDNNAGGDYRRLWQSLGLAQNSGMSAAPINSRWSTNSGAQSETHDDMDLGWSNVMRGAGLMDEGGRSG</sequence>
<evidence type="ECO:0000256" key="4">
    <source>
        <dbReference type="SAM" id="Phobius"/>
    </source>
</evidence>
<gene>
    <name evidence="6" type="ORF">VKT23_011903</name>
</gene>
<evidence type="ECO:0000259" key="5">
    <source>
        <dbReference type="SMART" id="SM00906"/>
    </source>
</evidence>
<dbReference type="InterPro" id="IPR007219">
    <property type="entry name" value="XnlR_reg_dom"/>
</dbReference>
<evidence type="ECO:0000256" key="2">
    <source>
        <dbReference type="ARBA" id="ARBA00023242"/>
    </source>
</evidence>
<keyword evidence="4" id="KW-0472">Membrane</keyword>
<dbReference type="PANTHER" id="PTHR31001">
    <property type="entry name" value="UNCHARACTERIZED TRANSCRIPTIONAL REGULATORY PROTEIN"/>
    <property type="match status" value="1"/>
</dbReference>
<evidence type="ECO:0000313" key="7">
    <source>
        <dbReference type="Proteomes" id="UP001498398"/>
    </source>
</evidence>
<reference evidence="6 7" key="1">
    <citation type="submission" date="2024-01" db="EMBL/GenBank/DDBJ databases">
        <title>A draft genome for the cacao thread blight pathogen Marasmiellus scandens.</title>
        <authorList>
            <person name="Baruah I.K."/>
            <person name="Leung J."/>
            <person name="Bukari Y."/>
            <person name="Amoako-Attah I."/>
            <person name="Meinhardt L.W."/>
            <person name="Bailey B.A."/>
            <person name="Cohen S.P."/>
        </authorList>
    </citation>
    <scope>NUCLEOTIDE SEQUENCE [LARGE SCALE GENOMIC DNA]</scope>
    <source>
        <strain evidence="6 7">GH-19</strain>
    </source>
</reference>
<comment type="subcellular location">
    <subcellularLocation>
        <location evidence="1">Nucleus</location>
    </subcellularLocation>
</comment>
<feature type="region of interest" description="Disordered" evidence="3">
    <location>
        <begin position="678"/>
        <end position="720"/>
    </location>
</feature>
<feature type="region of interest" description="Disordered" evidence="3">
    <location>
        <begin position="374"/>
        <end position="514"/>
    </location>
</feature>
<dbReference type="CDD" id="cd12148">
    <property type="entry name" value="fungal_TF_MHR"/>
    <property type="match status" value="1"/>
</dbReference>
<keyword evidence="2" id="KW-0539">Nucleus</keyword>
<feature type="compositionally biased region" description="Basic residues" evidence="3">
    <location>
        <begin position="439"/>
        <end position="450"/>
    </location>
</feature>
<dbReference type="Pfam" id="PF04082">
    <property type="entry name" value="Fungal_trans"/>
    <property type="match status" value="1"/>
</dbReference>
<feature type="transmembrane region" description="Helical" evidence="4">
    <location>
        <begin position="40"/>
        <end position="59"/>
    </location>
</feature>
<evidence type="ECO:0000256" key="3">
    <source>
        <dbReference type="SAM" id="MobiDB-lite"/>
    </source>
</evidence>
<name>A0ABR1J7A5_9AGAR</name>
<feature type="transmembrane region" description="Helical" evidence="4">
    <location>
        <begin position="301"/>
        <end position="319"/>
    </location>
</feature>
<dbReference type="EMBL" id="JBANRG010000027">
    <property type="protein sequence ID" value="KAK7453226.1"/>
    <property type="molecule type" value="Genomic_DNA"/>
</dbReference>
<proteinExistence type="predicted"/>
<feature type="compositionally biased region" description="Acidic residues" evidence="3">
    <location>
        <begin position="417"/>
        <end position="427"/>
    </location>
</feature>
<protein>
    <recommendedName>
        <fullName evidence="5">Xylanolytic transcriptional activator regulatory domain-containing protein</fullName>
    </recommendedName>
</protein>
<keyword evidence="4" id="KW-1133">Transmembrane helix</keyword>
<keyword evidence="4" id="KW-0812">Transmembrane</keyword>
<accession>A0ABR1J7A5</accession>